<keyword evidence="4" id="KW-1185">Reference proteome</keyword>
<dbReference type="Proteomes" id="UP001501326">
    <property type="component" value="Unassembled WGS sequence"/>
</dbReference>
<dbReference type="EMBL" id="BAAARN010000002">
    <property type="protein sequence ID" value="GAA2737308.1"/>
    <property type="molecule type" value="Genomic_DNA"/>
</dbReference>
<proteinExistence type="inferred from homology"/>
<evidence type="ECO:0000259" key="2">
    <source>
        <dbReference type="Pfam" id="PF00582"/>
    </source>
</evidence>
<comment type="similarity">
    <text evidence="1">Belongs to the universal stress protein A family.</text>
</comment>
<protein>
    <submittedName>
        <fullName evidence="3">Universal stress protein</fullName>
    </submittedName>
</protein>
<evidence type="ECO:0000313" key="3">
    <source>
        <dbReference type="EMBL" id="GAA2737308.1"/>
    </source>
</evidence>
<gene>
    <name evidence="3" type="ORF">GCM10009867_24010</name>
</gene>
<organism evidence="3 4">
    <name type="scientific">Pedococcus aerophilus</name>
    <dbReference type="NCBI Taxonomy" id="436356"/>
    <lineage>
        <taxon>Bacteria</taxon>
        <taxon>Bacillati</taxon>
        <taxon>Actinomycetota</taxon>
        <taxon>Actinomycetes</taxon>
        <taxon>Micrococcales</taxon>
        <taxon>Intrasporangiaceae</taxon>
        <taxon>Pedococcus</taxon>
    </lineage>
</organism>
<dbReference type="SUPFAM" id="SSF52402">
    <property type="entry name" value="Adenine nucleotide alpha hydrolases-like"/>
    <property type="match status" value="2"/>
</dbReference>
<name>A0ABN3UR58_9MICO</name>
<reference evidence="3 4" key="1">
    <citation type="journal article" date="2019" name="Int. J. Syst. Evol. Microbiol.">
        <title>The Global Catalogue of Microorganisms (GCM) 10K type strain sequencing project: providing services to taxonomists for standard genome sequencing and annotation.</title>
        <authorList>
            <consortium name="The Broad Institute Genomics Platform"/>
            <consortium name="The Broad Institute Genome Sequencing Center for Infectious Disease"/>
            <person name="Wu L."/>
            <person name="Ma J."/>
        </authorList>
    </citation>
    <scope>NUCLEOTIDE SEQUENCE [LARGE SCALE GENOMIC DNA]</scope>
    <source>
        <strain evidence="3 4">JCM 16378</strain>
    </source>
</reference>
<accession>A0ABN3UR58</accession>
<feature type="domain" description="UspA" evidence="2">
    <location>
        <begin position="158"/>
        <end position="298"/>
    </location>
</feature>
<dbReference type="InterPro" id="IPR006015">
    <property type="entry name" value="Universal_stress_UspA"/>
</dbReference>
<dbReference type="PANTHER" id="PTHR46268:SF6">
    <property type="entry name" value="UNIVERSAL STRESS PROTEIN UP12"/>
    <property type="match status" value="1"/>
</dbReference>
<dbReference type="PRINTS" id="PR01438">
    <property type="entry name" value="UNVRSLSTRESS"/>
</dbReference>
<dbReference type="CDD" id="cd23659">
    <property type="entry name" value="USP_At3g01520-like"/>
    <property type="match status" value="1"/>
</dbReference>
<dbReference type="InterPro" id="IPR014729">
    <property type="entry name" value="Rossmann-like_a/b/a_fold"/>
</dbReference>
<evidence type="ECO:0000256" key="1">
    <source>
        <dbReference type="ARBA" id="ARBA00008791"/>
    </source>
</evidence>
<dbReference type="PANTHER" id="PTHR46268">
    <property type="entry name" value="STRESS RESPONSE PROTEIN NHAX"/>
    <property type="match status" value="1"/>
</dbReference>
<evidence type="ECO:0000313" key="4">
    <source>
        <dbReference type="Proteomes" id="UP001501326"/>
    </source>
</evidence>
<comment type="caution">
    <text evidence="3">The sequence shown here is derived from an EMBL/GenBank/DDBJ whole genome shotgun (WGS) entry which is preliminary data.</text>
</comment>
<sequence length="298" mass="30430">MDAAHPTGRGIVVAFDGSPGAEPALDWAAHAARRENRPLTVVHCVEAADIPIGPPFLPETLPSEVRADAQAILDVGVARATAVTGPELVDSAVVVGTTAAELVLASKDAGLVVIGSRGRGRMAAGLLGSTSYAVAAHALCPVVVVRGGWAVHPGPDHPVVVGVDDSEASHRAVARAAEVAAAAGAVLRIVTVGHLRSPEGWAYVEDSRAGTEHSHAVREHAQPILDGARRRATAHRPDLVVETEVLFGEPGHVLAGNGVHAGLLVVGSRGRGGFAGLLLGSVSHTVIHEATCPVMVVR</sequence>
<feature type="domain" description="UspA" evidence="2">
    <location>
        <begin position="11"/>
        <end position="146"/>
    </location>
</feature>
<dbReference type="InterPro" id="IPR006016">
    <property type="entry name" value="UspA"/>
</dbReference>
<dbReference type="Pfam" id="PF00582">
    <property type="entry name" value="Usp"/>
    <property type="match status" value="2"/>
</dbReference>
<dbReference type="Gene3D" id="3.40.50.620">
    <property type="entry name" value="HUPs"/>
    <property type="match status" value="2"/>
</dbReference>